<dbReference type="SUPFAM" id="SSF52980">
    <property type="entry name" value="Restriction endonuclease-like"/>
    <property type="match status" value="1"/>
</dbReference>
<accession>A0AAX3EHH0</accession>
<evidence type="ECO:0008006" key="3">
    <source>
        <dbReference type="Google" id="ProtNLM"/>
    </source>
</evidence>
<dbReference type="Proteomes" id="UP001163293">
    <property type="component" value="Chromosome"/>
</dbReference>
<name>A0AAX3EHH0_PAEUR</name>
<keyword evidence="2" id="KW-1185">Reference proteome</keyword>
<proteinExistence type="predicted"/>
<dbReference type="AlphaFoldDB" id="A0AAX3EHH0"/>
<dbReference type="EMBL" id="CP101185">
    <property type="protein sequence ID" value="UYV97093.1"/>
    <property type="molecule type" value="Genomic_DNA"/>
</dbReference>
<evidence type="ECO:0000313" key="2">
    <source>
        <dbReference type="Proteomes" id="UP001163293"/>
    </source>
</evidence>
<gene>
    <name evidence="1" type="ORF">NL394_18945</name>
</gene>
<organism evidence="1 2">
    <name type="scientific">Paenarthrobacter ureafaciens</name>
    <dbReference type="NCBI Taxonomy" id="37931"/>
    <lineage>
        <taxon>Bacteria</taxon>
        <taxon>Bacillati</taxon>
        <taxon>Actinomycetota</taxon>
        <taxon>Actinomycetes</taxon>
        <taxon>Micrococcales</taxon>
        <taxon>Micrococcaceae</taxon>
        <taxon>Paenarthrobacter</taxon>
    </lineage>
</organism>
<sequence length="318" mass="36714">MQPTSSVTTQSTLRTAPQRGYLWRTDELLRLGYNSRSIKYLLDSGELRRMRYGCYMSAGKWDSMGPRSQALARIMAHAHGTLTTSTGGLVYSHLSAARLHGLFLWGVDQKVHVLHPVRPSSGRWGKDVRGHTEALAETEIVTVRGLRVTSLERTMFDCARMLSYPKALVIMDHGLRLGADRNVLASMGAASAGKRGIRIFRKALENADPRSESAGETLSRELMQRLRVKPPEPQFRVKTRVGNHRLDFAWEEEKLALEFDGKTKYFDYKPTDEVIFEERRREKALMEDGWRFIRIEWKDLFQERTFKERILRTLRSRR</sequence>
<dbReference type="InterPro" id="IPR011335">
    <property type="entry name" value="Restrct_endonuc-II-like"/>
</dbReference>
<reference evidence="1" key="1">
    <citation type="submission" date="2022-07" db="EMBL/GenBank/DDBJ databases">
        <authorList>
            <person name="Wu T."/>
        </authorList>
    </citation>
    <scope>NUCLEOTIDE SEQUENCE</scope>
    <source>
        <strain evidence="1">SD-1</strain>
    </source>
</reference>
<evidence type="ECO:0000313" key="1">
    <source>
        <dbReference type="EMBL" id="UYV97093.1"/>
    </source>
</evidence>
<dbReference type="Gene3D" id="3.40.960.10">
    <property type="entry name" value="VSR Endonuclease"/>
    <property type="match status" value="1"/>
</dbReference>
<protein>
    <recommendedName>
        <fullName evidence="3">Transcriptional regulator, AbiEi antitoxin, Type IV TA system</fullName>
    </recommendedName>
</protein>
<dbReference type="RefSeq" id="WP_069696765.1">
    <property type="nucleotide sequence ID" value="NZ_CP043010.1"/>
</dbReference>